<dbReference type="InterPro" id="IPR003594">
    <property type="entry name" value="HATPase_dom"/>
</dbReference>
<organism evidence="9 10">
    <name type="scientific">Variimorphobacter saccharofermentans</name>
    <dbReference type="NCBI Taxonomy" id="2755051"/>
    <lineage>
        <taxon>Bacteria</taxon>
        <taxon>Bacillati</taxon>
        <taxon>Bacillota</taxon>
        <taxon>Clostridia</taxon>
        <taxon>Lachnospirales</taxon>
        <taxon>Lachnospiraceae</taxon>
        <taxon>Variimorphobacter</taxon>
    </lineage>
</organism>
<dbReference type="PANTHER" id="PTHR45453:SF1">
    <property type="entry name" value="PHOSPHATE REGULON SENSOR PROTEIN PHOR"/>
    <property type="match status" value="1"/>
</dbReference>
<dbReference type="PROSITE" id="PS50109">
    <property type="entry name" value="HIS_KIN"/>
    <property type="match status" value="1"/>
</dbReference>
<dbReference type="GO" id="GO:0016036">
    <property type="term" value="P:cellular response to phosphate starvation"/>
    <property type="evidence" value="ECO:0007669"/>
    <property type="project" value="TreeGrafter"/>
</dbReference>
<proteinExistence type="predicted"/>
<evidence type="ECO:0000313" key="9">
    <source>
        <dbReference type="EMBL" id="MBB2183158.1"/>
    </source>
</evidence>
<dbReference type="Gene3D" id="3.30.565.10">
    <property type="entry name" value="Histidine kinase-like ATPase, C-terminal domain"/>
    <property type="match status" value="1"/>
</dbReference>
<dbReference type="InterPro" id="IPR004358">
    <property type="entry name" value="Sig_transdc_His_kin-like_C"/>
</dbReference>
<comment type="caution">
    <text evidence="9">The sequence shown here is derived from an EMBL/GenBank/DDBJ whole genome shotgun (WGS) entry which is preliminary data.</text>
</comment>
<dbReference type="CDD" id="cd00075">
    <property type="entry name" value="HATPase"/>
    <property type="match status" value="1"/>
</dbReference>
<keyword evidence="10" id="KW-1185">Reference proteome</keyword>
<accession>A0A839K154</accession>
<dbReference type="EMBL" id="JACEGA010000001">
    <property type="protein sequence ID" value="MBB2183158.1"/>
    <property type="molecule type" value="Genomic_DNA"/>
</dbReference>
<dbReference type="Proteomes" id="UP000574276">
    <property type="component" value="Unassembled WGS sequence"/>
</dbReference>
<evidence type="ECO:0000256" key="7">
    <source>
        <dbReference type="ARBA" id="ARBA00023012"/>
    </source>
</evidence>
<keyword evidence="7" id="KW-0902">Two-component regulatory system</keyword>
<keyword evidence="6 9" id="KW-0418">Kinase</keyword>
<dbReference type="InterPro" id="IPR036890">
    <property type="entry name" value="HATPase_C_sf"/>
</dbReference>
<dbReference type="SUPFAM" id="SSF55874">
    <property type="entry name" value="ATPase domain of HSP90 chaperone/DNA topoisomerase II/histidine kinase"/>
    <property type="match status" value="1"/>
</dbReference>
<feature type="domain" description="Histidine kinase" evidence="8">
    <location>
        <begin position="1"/>
        <end position="181"/>
    </location>
</feature>
<evidence type="ECO:0000259" key="8">
    <source>
        <dbReference type="PROSITE" id="PS50109"/>
    </source>
</evidence>
<dbReference type="InterPro" id="IPR050351">
    <property type="entry name" value="BphY/WalK/GraS-like"/>
</dbReference>
<evidence type="ECO:0000256" key="2">
    <source>
        <dbReference type="ARBA" id="ARBA00004370"/>
    </source>
</evidence>
<keyword evidence="5" id="KW-0808">Transferase</keyword>
<dbReference type="EC" id="2.7.13.3" evidence="3"/>
<dbReference type="GO" id="GO:0000155">
    <property type="term" value="F:phosphorelay sensor kinase activity"/>
    <property type="evidence" value="ECO:0007669"/>
    <property type="project" value="TreeGrafter"/>
</dbReference>
<comment type="subcellular location">
    <subcellularLocation>
        <location evidence="2">Membrane</location>
    </subcellularLocation>
</comment>
<evidence type="ECO:0000256" key="3">
    <source>
        <dbReference type="ARBA" id="ARBA00012438"/>
    </source>
</evidence>
<dbReference type="GO" id="GO:0004721">
    <property type="term" value="F:phosphoprotein phosphatase activity"/>
    <property type="evidence" value="ECO:0007669"/>
    <property type="project" value="TreeGrafter"/>
</dbReference>
<evidence type="ECO:0000256" key="1">
    <source>
        <dbReference type="ARBA" id="ARBA00000085"/>
    </source>
</evidence>
<keyword evidence="4" id="KW-0597">Phosphoprotein</keyword>
<sequence>MKGYIELLIDCKSDLERERYIKIIESRIDSLQELVEQLFTYVKLQNKSYQLVFEECNINKILYDTIFSFYDDFKNRNIEPTISIPDECCTIWANEVGIRRILQNVIKNTLDHGREMVIIEMKNSEEKVEVTIKNKYNNIDNIDTEKIFDRFYKADASRAYQSTGLGLSIAYELIKCMNGTIMSLIEDDFFVITMEFNTGQKYFQN</sequence>
<evidence type="ECO:0000256" key="6">
    <source>
        <dbReference type="ARBA" id="ARBA00022777"/>
    </source>
</evidence>
<gene>
    <name evidence="9" type="ORF">H0486_09735</name>
</gene>
<evidence type="ECO:0000313" key="10">
    <source>
        <dbReference type="Proteomes" id="UP000574276"/>
    </source>
</evidence>
<dbReference type="SMART" id="SM00387">
    <property type="entry name" value="HATPase_c"/>
    <property type="match status" value="1"/>
</dbReference>
<evidence type="ECO:0000256" key="5">
    <source>
        <dbReference type="ARBA" id="ARBA00022679"/>
    </source>
</evidence>
<dbReference type="GO" id="GO:0005886">
    <property type="term" value="C:plasma membrane"/>
    <property type="evidence" value="ECO:0007669"/>
    <property type="project" value="TreeGrafter"/>
</dbReference>
<comment type="catalytic activity">
    <reaction evidence="1">
        <text>ATP + protein L-histidine = ADP + protein N-phospho-L-histidine.</text>
        <dbReference type="EC" id="2.7.13.3"/>
    </reaction>
</comment>
<reference evidence="9 10" key="1">
    <citation type="submission" date="2020-07" db="EMBL/GenBank/DDBJ databases">
        <title>Characterization and genome sequencing of isolate MD1, a novel member within the family Lachnospiraceae.</title>
        <authorList>
            <person name="Rettenmaier R."/>
            <person name="Di Bello L."/>
            <person name="Zinser C."/>
            <person name="Scheitz K."/>
            <person name="Liebl W."/>
            <person name="Zverlov V."/>
        </authorList>
    </citation>
    <scope>NUCLEOTIDE SEQUENCE [LARGE SCALE GENOMIC DNA]</scope>
    <source>
        <strain evidence="9 10">MD1</strain>
    </source>
</reference>
<protein>
    <recommendedName>
        <fullName evidence="3">histidine kinase</fullName>
        <ecNumber evidence="3">2.7.13.3</ecNumber>
    </recommendedName>
</protein>
<dbReference type="InterPro" id="IPR005467">
    <property type="entry name" value="His_kinase_dom"/>
</dbReference>
<dbReference type="PRINTS" id="PR00344">
    <property type="entry name" value="BCTRLSENSOR"/>
</dbReference>
<dbReference type="Pfam" id="PF02518">
    <property type="entry name" value="HATPase_c"/>
    <property type="match status" value="1"/>
</dbReference>
<evidence type="ECO:0000256" key="4">
    <source>
        <dbReference type="ARBA" id="ARBA00022553"/>
    </source>
</evidence>
<name>A0A839K154_9FIRM</name>
<dbReference type="AlphaFoldDB" id="A0A839K154"/>
<dbReference type="PANTHER" id="PTHR45453">
    <property type="entry name" value="PHOSPHATE REGULON SENSOR PROTEIN PHOR"/>
    <property type="match status" value="1"/>
</dbReference>